<keyword evidence="1" id="KW-1133">Transmembrane helix</keyword>
<proteinExistence type="predicted"/>
<feature type="transmembrane region" description="Helical" evidence="1">
    <location>
        <begin position="35"/>
        <end position="58"/>
    </location>
</feature>
<name>A0A540VIR2_9CHLR</name>
<evidence type="ECO:0000313" key="2">
    <source>
        <dbReference type="EMBL" id="TQE96655.1"/>
    </source>
</evidence>
<dbReference type="OrthoDB" id="150364at2"/>
<dbReference type="InParanoid" id="A0A540VIR2"/>
<dbReference type="EMBL" id="VIGC01000007">
    <property type="protein sequence ID" value="TQE96655.1"/>
    <property type="molecule type" value="Genomic_DNA"/>
</dbReference>
<dbReference type="RefSeq" id="WP_141609397.1">
    <property type="nucleotide sequence ID" value="NZ_VIGC02000007.1"/>
</dbReference>
<keyword evidence="1" id="KW-0472">Membrane</keyword>
<protein>
    <recommendedName>
        <fullName evidence="4">FecR domain-containing protein</fullName>
    </recommendedName>
</protein>
<dbReference type="AlphaFoldDB" id="A0A540VIR2"/>
<accession>A0A540VIR2</accession>
<keyword evidence="3" id="KW-1185">Reference proteome</keyword>
<dbReference type="Proteomes" id="UP000317371">
    <property type="component" value="Unassembled WGS sequence"/>
</dbReference>
<comment type="caution">
    <text evidence="2">The sequence shown here is derived from an EMBL/GenBank/DDBJ whole genome shotgun (WGS) entry which is preliminary data.</text>
</comment>
<gene>
    <name evidence="2" type="ORF">FKZ61_07120</name>
</gene>
<keyword evidence="1" id="KW-0812">Transmembrane</keyword>
<reference evidence="2 3" key="1">
    <citation type="submission" date="2019-06" db="EMBL/GenBank/DDBJ databases">
        <title>Genome sequence of Litorilinea aerophila BAA-2444.</title>
        <authorList>
            <person name="Maclea K.S."/>
            <person name="Maurais E.G."/>
            <person name="Iannazzi L.C."/>
        </authorList>
    </citation>
    <scope>NUCLEOTIDE SEQUENCE [LARGE SCALE GENOMIC DNA]</scope>
    <source>
        <strain evidence="2 3">ATCC BAA-2444</strain>
    </source>
</reference>
<evidence type="ECO:0000313" key="3">
    <source>
        <dbReference type="Proteomes" id="UP000317371"/>
    </source>
</evidence>
<evidence type="ECO:0000256" key="1">
    <source>
        <dbReference type="SAM" id="Phobius"/>
    </source>
</evidence>
<sequence length="442" mass="50084">MNSQFSRGLATESITPNGAWETQSVPRWRENPERLAWLVLLISFAIFVMLVILVPLSIRYVVRYATVSQDARLEPILGTLLVYPSATSSEPIAITGVRNDIKEGSRIVATDDSTQGTLGLITQKGSDEVLGSMQIYPNTVVDVLRIRRPFFERSPEPYQVRLALQQGQARIFTNTGSDRGLHVELQTPHGQVSFGAGSYQVSVDENQTDIIVRSGQATVIHGQNEEIVVDAGRRVWMTRDDFSHNPVSAEQNLIRNGDFSEPMFDTWQSRVEAENTTPGSINIVEREGRRIAHFIRMGEENVHTEVRLTQEVNKDVNVYDYMSLQLDVKLLFQSLAGAGYLSTEFPLRVELEYTDIYGKVERWGHGFYFRDPKEDDDPSNDNWPIRGGERIPGFKWYTYQSPNLIELLAAQGTRPARVNKLHIYASGHNYQSMVSEIYLIVR</sequence>
<evidence type="ECO:0008006" key="4">
    <source>
        <dbReference type="Google" id="ProtNLM"/>
    </source>
</evidence>
<organism evidence="2 3">
    <name type="scientific">Litorilinea aerophila</name>
    <dbReference type="NCBI Taxonomy" id="1204385"/>
    <lineage>
        <taxon>Bacteria</taxon>
        <taxon>Bacillati</taxon>
        <taxon>Chloroflexota</taxon>
        <taxon>Caldilineae</taxon>
        <taxon>Caldilineales</taxon>
        <taxon>Caldilineaceae</taxon>
        <taxon>Litorilinea</taxon>
    </lineage>
</organism>